<protein>
    <submittedName>
        <fullName evidence="1">Uncharacterized protein</fullName>
    </submittedName>
</protein>
<proteinExistence type="predicted"/>
<evidence type="ECO:0000313" key="1">
    <source>
        <dbReference type="EMBL" id="KAG0503023.1"/>
    </source>
</evidence>
<dbReference type="Proteomes" id="UP000639772">
    <property type="component" value="Chromosome 1"/>
</dbReference>
<sequence>MHQCRGKAYRVSPGRAQSWWRQRKPCSLLGPPARPLAHWVGGGACPTRTSECAACAVEEPSSFNVEHAQRTPVLRCEVLCDRYYK</sequence>
<accession>A0A835S5K5</accession>
<dbReference type="EMBL" id="JADCNM010000001">
    <property type="protein sequence ID" value="KAG0503023.1"/>
    <property type="molecule type" value="Genomic_DNA"/>
</dbReference>
<gene>
    <name evidence="1" type="ORF">HPP92_003095</name>
</gene>
<evidence type="ECO:0000313" key="2">
    <source>
        <dbReference type="Proteomes" id="UP000639772"/>
    </source>
</evidence>
<dbReference type="AlphaFoldDB" id="A0A835S5K5"/>
<comment type="caution">
    <text evidence="1">The sequence shown here is derived from an EMBL/GenBank/DDBJ whole genome shotgun (WGS) entry which is preliminary data.</text>
</comment>
<name>A0A835S5K5_VANPL</name>
<reference evidence="1 2" key="1">
    <citation type="journal article" date="2020" name="Nat. Food">
        <title>A phased Vanilla planifolia genome enables genetic improvement of flavour and production.</title>
        <authorList>
            <person name="Hasing T."/>
            <person name="Tang H."/>
            <person name="Brym M."/>
            <person name="Khazi F."/>
            <person name="Huang T."/>
            <person name="Chambers A.H."/>
        </authorList>
    </citation>
    <scope>NUCLEOTIDE SEQUENCE [LARGE SCALE GENOMIC DNA]</scope>
    <source>
        <tissue evidence="1">Leaf</tissue>
    </source>
</reference>
<organism evidence="1 2">
    <name type="scientific">Vanilla planifolia</name>
    <name type="common">Vanilla</name>
    <dbReference type="NCBI Taxonomy" id="51239"/>
    <lineage>
        <taxon>Eukaryota</taxon>
        <taxon>Viridiplantae</taxon>
        <taxon>Streptophyta</taxon>
        <taxon>Embryophyta</taxon>
        <taxon>Tracheophyta</taxon>
        <taxon>Spermatophyta</taxon>
        <taxon>Magnoliopsida</taxon>
        <taxon>Liliopsida</taxon>
        <taxon>Asparagales</taxon>
        <taxon>Orchidaceae</taxon>
        <taxon>Vanilloideae</taxon>
        <taxon>Vanilleae</taxon>
        <taxon>Vanilla</taxon>
    </lineage>
</organism>